<dbReference type="AlphaFoldDB" id="A0A6N7PYU2"/>
<evidence type="ECO:0000313" key="2">
    <source>
        <dbReference type="EMBL" id="MRG93891.1"/>
    </source>
</evidence>
<keyword evidence="3" id="KW-1185">Reference proteome</keyword>
<evidence type="ECO:0000313" key="3">
    <source>
        <dbReference type="Proteomes" id="UP000440224"/>
    </source>
</evidence>
<name>A0A6N7PYU2_9BACT</name>
<dbReference type="EMBL" id="WJIE01000005">
    <property type="protein sequence ID" value="MRG93891.1"/>
    <property type="molecule type" value="Genomic_DNA"/>
</dbReference>
<organism evidence="2 3">
    <name type="scientific">Polyangium spumosum</name>
    <dbReference type="NCBI Taxonomy" id="889282"/>
    <lineage>
        <taxon>Bacteria</taxon>
        <taxon>Pseudomonadati</taxon>
        <taxon>Myxococcota</taxon>
        <taxon>Polyangia</taxon>
        <taxon>Polyangiales</taxon>
        <taxon>Polyangiaceae</taxon>
        <taxon>Polyangium</taxon>
    </lineage>
</organism>
<gene>
    <name evidence="2" type="ORF">GF068_18505</name>
</gene>
<comment type="caution">
    <text evidence="2">The sequence shown here is derived from an EMBL/GenBank/DDBJ whole genome shotgun (WGS) entry which is preliminary data.</text>
</comment>
<protein>
    <recommendedName>
        <fullName evidence="4">SbsA Ig-like domain-containing protein</fullName>
    </recommendedName>
</protein>
<evidence type="ECO:0008006" key="4">
    <source>
        <dbReference type="Google" id="ProtNLM"/>
    </source>
</evidence>
<feature type="signal peptide" evidence="1">
    <location>
        <begin position="1"/>
        <end position="27"/>
    </location>
</feature>
<evidence type="ECO:0000256" key="1">
    <source>
        <dbReference type="SAM" id="SignalP"/>
    </source>
</evidence>
<sequence length="283" mass="29961">MRSIRPSFVARLIVIVCASLGARGAHAAPLPSPADTLAAVLRQTSAVIEGDVTDVSFRFDEVEGPRTVATLTNVSVHLGSLGPSTPSSVEIRSFGGYLPDGREIIATHVPELAPGKRYFLFLRSTEWTLSPIAFGHVFSLETLGAKRALVDAYGRLVVGVGAEEVLTGPLFWTRPSGPLDPSTPPRRATWITEADVDRALDPEELAEALRTFARATGAWPRGSFSPAPMSAGPWGRVNTWRAPTPTESAASTDDLLACFAPPVGVSDTTSKELDVCTDDGGAP</sequence>
<feature type="chain" id="PRO_5026792973" description="SbsA Ig-like domain-containing protein" evidence="1">
    <location>
        <begin position="28"/>
        <end position="283"/>
    </location>
</feature>
<dbReference type="Proteomes" id="UP000440224">
    <property type="component" value="Unassembled WGS sequence"/>
</dbReference>
<proteinExistence type="predicted"/>
<dbReference type="RefSeq" id="WP_153820737.1">
    <property type="nucleotide sequence ID" value="NZ_WJIE01000005.1"/>
</dbReference>
<accession>A0A6N7PYU2</accession>
<reference evidence="2 3" key="1">
    <citation type="submission" date="2019-10" db="EMBL/GenBank/DDBJ databases">
        <title>A soil myxobacterium in the family Polyangiaceae.</title>
        <authorList>
            <person name="Li Y."/>
            <person name="Wang J."/>
        </authorList>
    </citation>
    <scope>NUCLEOTIDE SEQUENCE [LARGE SCALE GENOMIC DNA]</scope>
    <source>
        <strain evidence="2 3">DSM 14734</strain>
    </source>
</reference>
<keyword evidence="1" id="KW-0732">Signal</keyword>
<dbReference type="OrthoDB" id="5505211at2"/>